<accession>A0AAW9QEM6</accession>
<name>A0AAW9QEM6_9BURK</name>
<evidence type="ECO:0000313" key="3">
    <source>
        <dbReference type="Proteomes" id="UP001336250"/>
    </source>
</evidence>
<dbReference type="Pfam" id="PF13519">
    <property type="entry name" value="VWA_2"/>
    <property type="match status" value="1"/>
</dbReference>
<proteinExistence type="predicted"/>
<dbReference type="InterPro" id="IPR036465">
    <property type="entry name" value="vWFA_dom_sf"/>
</dbReference>
<dbReference type="Gene3D" id="3.40.50.410">
    <property type="entry name" value="von Willebrand factor, type A domain"/>
    <property type="match status" value="1"/>
</dbReference>
<protein>
    <submittedName>
        <fullName evidence="2">VWA domain-containing protein</fullName>
    </submittedName>
</protein>
<dbReference type="InterPro" id="IPR002035">
    <property type="entry name" value="VWF_A"/>
</dbReference>
<sequence length="188" mass="20134">MPTLIAKGATPLQREHLQWRTAVPGGRRLHCIVLDGSASMRRAGGLARAKGLADRLIADAAQAGDAVAVLGLNGQGVQWLLQARRARGADTAGLQRFGTGGGTPLRLALAQAQAWLQQASQRRAGTERWLWLLTDGRTLDTPARPTAAEHIVIVDFDDPRHPLGRAAAWAVPWGATHCAAAELDLQRR</sequence>
<dbReference type="AlphaFoldDB" id="A0AAW9QEM6"/>
<evidence type="ECO:0000259" key="1">
    <source>
        <dbReference type="Pfam" id="PF13519"/>
    </source>
</evidence>
<reference evidence="2 3" key="1">
    <citation type="submission" date="2024-02" db="EMBL/GenBank/DDBJ databases">
        <title>Genome sequence of Aquincola sp. MAHUQ-54.</title>
        <authorList>
            <person name="Huq M.A."/>
        </authorList>
    </citation>
    <scope>NUCLEOTIDE SEQUENCE [LARGE SCALE GENOMIC DNA]</scope>
    <source>
        <strain evidence="2 3">MAHUQ-54</strain>
    </source>
</reference>
<dbReference type="SUPFAM" id="SSF53300">
    <property type="entry name" value="vWA-like"/>
    <property type="match status" value="1"/>
</dbReference>
<dbReference type="EMBL" id="JAZIBG010000017">
    <property type="protein sequence ID" value="MEF7613505.1"/>
    <property type="molecule type" value="Genomic_DNA"/>
</dbReference>
<comment type="caution">
    <text evidence="2">The sequence shown here is derived from an EMBL/GenBank/DDBJ whole genome shotgun (WGS) entry which is preliminary data.</text>
</comment>
<dbReference type="Proteomes" id="UP001336250">
    <property type="component" value="Unassembled WGS sequence"/>
</dbReference>
<evidence type="ECO:0000313" key="2">
    <source>
        <dbReference type="EMBL" id="MEF7613505.1"/>
    </source>
</evidence>
<dbReference type="RefSeq" id="WP_332288443.1">
    <property type="nucleotide sequence ID" value="NZ_JAZIBG010000017.1"/>
</dbReference>
<keyword evidence="3" id="KW-1185">Reference proteome</keyword>
<feature type="domain" description="VWFA" evidence="1">
    <location>
        <begin position="32"/>
        <end position="136"/>
    </location>
</feature>
<gene>
    <name evidence="2" type="ORF">V4F39_06235</name>
</gene>
<organism evidence="2 3">
    <name type="scientific">Aquincola agrisoli</name>
    <dbReference type="NCBI Taxonomy" id="3119538"/>
    <lineage>
        <taxon>Bacteria</taxon>
        <taxon>Pseudomonadati</taxon>
        <taxon>Pseudomonadota</taxon>
        <taxon>Betaproteobacteria</taxon>
        <taxon>Burkholderiales</taxon>
        <taxon>Sphaerotilaceae</taxon>
        <taxon>Aquincola</taxon>
    </lineage>
</organism>